<dbReference type="Gene3D" id="3.30.200.20">
    <property type="entry name" value="Phosphorylase Kinase, domain 1"/>
    <property type="match status" value="1"/>
</dbReference>
<dbReference type="AlphaFoldDB" id="A0A443SH16"/>
<evidence type="ECO:0000256" key="13">
    <source>
        <dbReference type="SAM" id="MobiDB-lite"/>
    </source>
</evidence>
<dbReference type="GO" id="GO:0005829">
    <property type="term" value="C:cytosol"/>
    <property type="evidence" value="ECO:0007669"/>
    <property type="project" value="TreeGrafter"/>
</dbReference>
<keyword evidence="9" id="KW-0072">Autophagy</keyword>
<comment type="caution">
    <text evidence="15">The sequence shown here is derived from an EMBL/GenBank/DDBJ whole genome shotgun (WGS) entry which is preliminary data.</text>
</comment>
<dbReference type="SUPFAM" id="SSF56112">
    <property type="entry name" value="Protein kinase-like (PK-like)"/>
    <property type="match status" value="1"/>
</dbReference>
<dbReference type="GO" id="GO:0004674">
    <property type="term" value="F:protein serine/threonine kinase activity"/>
    <property type="evidence" value="ECO:0007669"/>
    <property type="project" value="UniProtKB-KW"/>
</dbReference>
<dbReference type="EC" id="2.7.11.1" evidence="2"/>
<evidence type="ECO:0000256" key="5">
    <source>
        <dbReference type="ARBA" id="ARBA00022527"/>
    </source>
</evidence>
<dbReference type="Pfam" id="PF04212">
    <property type="entry name" value="MIT"/>
    <property type="match status" value="1"/>
</dbReference>
<name>A0A443SH16_9ACAR</name>
<dbReference type="Pfam" id="PF00069">
    <property type="entry name" value="Pkinase"/>
    <property type="match status" value="1"/>
</dbReference>
<dbReference type="SMART" id="SM00220">
    <property type="entry name" value="S_TKc"/>
    <property type="match status" value="1"/>
</dbReference>
<keyword evidence="16" id="KW-1185">Reference proteome</keyword>
<dbReference type="InterPro" id="IPR045269">
    <property type="entry name" value="Atg1-like"/>
</dbReference>
<dbReference type="GO" id="GO:0034045">
    <property type="term" value="C:phagophore assembly site membrane"/>
    <property type="evidence" value="ECO:0007669"/>
    <property type="project" value="TreeGrafter"/>
</dbReference>
<dbReference type="VEuPathDB" id="VectorBase:LDEU005264"/>
<evidence type="ECO:0000313" key="16">
    <source>
        <dbReference type="Proteomes" id="UP000288716"/>
    </source>
</evidence>
<dbReference type="Proteomes" id="UP000288716">
    <property type="component" value="Unassembled WGS sequence"/>
</dbReference>
<keyword evidence="7" id="KW-0677">Repeat</keyword>
<reference evidence="15 16" key="1">
    <citation type="journal article" date="2018" name="Gigascience">
        <title>Genomes of trombidid mites reveal novel predicted allergens and laterally-transferred genes associated with secondary metabolism.</title>
        <authorList>
            <person name="Dong X."/>
            <person name="Chaisiri K."/>
            <person name="Xia D."/>
            <person name="Armstrong S.D."/>
            <person name="Fang Y."/>
            <person name="Donnelly M.J."/>
            <person name="Kadowaki T."/>
            <person name="McGarry J.W."/>
            <person name="Darby A.C."/>
            <person name="Makepeace B.L."/>
        </authorList>
    </citation>
    <scope>NUCLEOTIDE SEQUENCE [LARGE SCALE GENOMIC DNA]</scope>
    <source>
        <strain evidence="15">UoL-UT</strain>
    </source>
</reference>
<dbReference type="GO" id="GO:0005524">
    <property type="term" value="F:ATP binding"/>
    <property type="evidence" value="ECO:0007669"/>
    <property type="project" value="InterPro"/>
</dbReference>
<organism evidence="15 16">
    <name type="scientific">Leptotrombidium deliense</name>
    <dbReference type="NCBI Taxonomy" id="299467"/>
    <lineage>
        <taxon>Eukaryota</taxon>
        <taxon>Metazoa</taxon>
        <taxon>Ecdysozoa</taxon>
        <taxon>Arthropoda</taxon>
        <taxon>Chelicerata</taxon>
        <taxon>Arachnida</taxon>
        <taxon>Acari</taxon>
        <taxon>Acariformes</taxon>
        <taxon>Trombidiformes</taxon>
        <taxon>Prostigmata</taxon>
        <taxon>Anystina</taxon>
        <taxon>Parasitengona</taxon>
        <taxon>Trombiculoidea</taxon>
        <taxon>Trombiculidae</taxon>
        <taxon>Leptotrombidium</taxon>
    </lineage>
</organism>
<dbReference type="GO" id="GO:0034727">
    <property type="term" value="P:piecemeal microautophagy of the nucleus"/>
    <property type="evidence" value="ECO:0007669"/>
    <property type="project" value="TreeGrafter"/>
</dbReference>
<dbReference type="PROSITE" id="PS50011">
    <property type="entry name" value="PROTEIN_KINASE_DOM"/>
    <property type="match status" value="1"/>
</dbReference>
<keyword evidence="6" id="KW-0808">Transferase</keyword>
<evidence type="ECO:0000256" key="3">
    <source>
        <dbReference type="ARBA" id="ARBA00021644"/>
    </source>
</evidence>
<dbReference type="STRING" id="299467.A0A443SH16"/>
<sequence length="477" mass="54512">MSLKKNATVTPQLPNYVFEQLIGQGTCGYVYKAIRIGEFKSREIVAVKCIRKEGLSKAAVENLITEITILKEVKSEYIVELKHFEYDKHFIYLIFEFCSGGDLSRLIKRNKRIPESLVQHFLQQIAVALKVLRKHNISHMDLKPQNILMSSVPSNRSFDIQLKLADFGFAQYLKSDQIGNSLRGSPLYMAPEILLSRKYDANVDLWSIGIIMYECLFGNAPFASSSLEELIEKIKNEAIVLPTTVKISGACKNLILRLLEKNPEKRITFEEFFCHPFVDLEHMPCKESYERGVSLVQKAVENDKCGKAREALEDYVNGLQYLIPIYNWSDKSKEHSRKLKKKIVQYLNRGEELKNVLNISGLTSEEMILLDDAYECVAEADLSCESGYFNEALEKYEKSLSVFISLLRKLKGKDKEMFREEVNELMSKAEKCSLLSKDPSSGNTLSKKQNSSRKVMRNIVPKKKTVSDTLSPTCYVQ</sequence>
<dbReference type="GO" id="GO:0000422">
    <property type="term" value="P:autophagy of mitochondrion"/>
    <property type="evidence" value="ECO:0007669"/>
    <property type="project" value="TreeGrafter"/>
</dbReference>
<evidence type="ECO:0000313" key="15">
    <source>
        <dbReference type="EMBL" id="RWS26775.1"/>
    </source>
</evidence>
<dbReference type="InterPro" id="IPR008271">
    <property type="entry name" value="Ser/Thr_kinase_AS"/>
</dbReference>
<dbReference type="GO" id="GO:0010506">
    <property type="term" value="P:regulation of autophagy"/>
    <property type="evidence" value="ECO:0007669"/>
    <property type="project" value="InterPro"/>
</dbReference>
<evidence type="ECO:0000256" key="12">
    <source>
        <dbReference type="ARBA" id="ARBA00048679"/>
    </source>
</evidence>
<feature type="domain" description="Protein kinase" evidence="14">
    <location>
        <begin position="16"/>
        <end position="278"/>
    </location>
</feature>
<evidence type="ECO:0000256" key="1">
    <source>
        <dbReference type="ARBA" id="ARBA00004496"/>
    </source>
</evidence>
<feature type="region of interest" description="Disordered" evidence="13">
    <location>
        <begin position="437"/>
        <end position="458"/>
    </location>
</feature>
<comment type="catalytic activity">
    <reaction evidence="11">
        <text>L-threonyl-[protein] + ATP = O-phospho-L-threonyl-[protein] + ADP + H(+)</text>
        <dbReference type="Rhea" id="RHEA:46608"/>
        <dbReference type="Rhea" id="RHEA-COMP:11060"/>
        <dbReference type="Rhea" id="RHEA-COMP:11605"/>
        <dbReference type="ChEBI" id="CHEBI:15378"/>
        <dbReference type="ChEBI" id="CHEBI:30013"/>
        <dbReference type="ChEBI" id="CHEBI:30616"/>
        <dbReference type="ChEBI" id="CHEBI:61977"/>
        <dbReference type="ChEBI" id="CHEBI:456216"/>
        <dbReference type="EC" id="2.7.11.1"/>
    </reaction>
</comment>
<keyword evidence="5" id="KW-0723">Serine/threonine-protein kinase</keyword>
<dbReference type="GO" id="GO:0000045">
    <property type="term" value="P:autophagosome assembly"/>
    <property type="evidence" value="ECO:0007669"/>
    <property type="project" value="TreeGrafter"/>
</dbReference>
<keyword evidence="8 15" id="KW-0418">Kinase</keyword>
<evidence type="ECO:0000259" key="14">
    <source>
        <dbReference type="PROSITE" id="PS50011"/>
    </source>
</evidence>
<comment type="catalytic activity">
    <reaction evidence="12">
        <text>L-seryl-[protein] + ATP = O-phospho-L-seryl-[protein] + ADP + H(+)</text>
        <dbReference type="Rhea" id="RHEA:17989"/>
        <dbReference type="Rhea" id="RHEA-COMP:9863"/>
        <dbReference type="Rhea" id="RHEA-COMP:11604"/>
        <dbReference type="ChEBI" id="CHEBI:15378"/>
        <dbReference type="ChEBI" id="CHEBI:29999"/>
        <dbReference type="ChEBI" id="CHEBI:30616"/>
        <dbReference type="ChEBI" id="CHEBI:83421"/>
        <dbReference type="ChEBI" id="CHEBI:456216"/>
        <dbReference type="EC" id="2.7.11.1"/>
    </reaction>
</comment>
<evidence type="ECO:0000256" key="7">
    <source>
        <dbReference type="ARBA" id="ARBA00022737"/>
    </source>
</evidence>
<evidence type="ECO:0000256" key="8">
    <source>
        <dbReference type="ARBA" id="ARBA00022777"/>
    </source>
</evidence>
<evidence type="ECO:0000256" key="11">
    <source>
        <dbReference type="ARBA" id="ARBA00047899"/>
    </source>
</evidence>
<dbReference type="EMBL" id="NCKV01002481">
    <property type="protein sequence ID" value="RWS26775.1"/>
    <property type="molecule type" value="Genomic_DNA"/>
</dbReference>
<dbReference type="GO" id="GO:0042594">
    <property type="term" value="P:response to starvation"/>
    <property type="evidence" value="ECO:0007669"/>
    <property type="project" value="TreeGrafter"/>
</dbReference>
<dbReference type="PANTHER" id="PTHR24348:SF65">
    <property type="entry name" value="SERINE_THREONINE-PROTEIN KINASE ULK3"/>
    <property type="match status" value="1"/>
</dbReference>
<dbReference type="PANTHER" id="PTHR24348">
    <property type="entry name" value="SERINE/THREONINE-PROTEIN KINASE UNC-51-RELATED"/>
    <property type="match status" value="1"/>
</dbReference>
<dbReference type="GO" id="GO:0061709">
    <property type="term" value="P:reticulophagy"/>
    <property type="evidence" value="ECO:0007669"/>
    <property type="project" value="TreeGrafter"/>
</dbReference>
<evidence type="ECO:0000256" key="9">
    <source>
        <dbReference type="ARBA" id="ARBA00023006"/>
    </source>
</evidence>
<dbReference type="GO" id="GO:0005776">
    <property type="term" value="C:autophagosome"/>
    <property type="evidence" value="ECO:0007669"/>
    <property type="project" value="TreeGrafter"/>
</dbReference>
<accession>A0A443SH16</accession>
<dbReference type="InterPro" id="IPR000719">
    <property type="entry name" value="Prot_kinase_dom"/>
</dbReference>
<gene>
    <name evidence="15" type="ORF">B4U80_00625</name>
</gene>
<evidence type="ECO:0000256" key="10">
    <source>
        <dbReference type="ARBA" id="ARBA00032242"/>
    </source>
</evidence>
<dbReference type="SUPFAM" id="SSF116846">
    <property type="entry name" value="MIT domain"/>
    <property type="match status" value="2"/>
</dbReference>
<dbReference type="InterPro" id="IPR007330">
    <property type="entry name" value="MIT_dom"/>
</dbReference>
<comment type="subcellular location">
    <subcellularLocation>
        <location evidence="1">Cytoplasm</location>
    </subcellularLocation>
</comment>
<dbReference type="SMART" id="SM00745">
    <property type="entry name" value="MIT"/>
    <property type="match status" value="1"/>
</dbReference>
<evidence type="ECO:0000256" key="6">
    <source>
        <dbReference type="ARBA" id="ARBA00022679"/>
    </source>
</evidence>
<evidence type="ECO:0000256" key="4">
    <source>
        <dbReference type="ARBA" id="ARBA00022490"/>
    </source>
</evidence>
<evidence type="ECO:0000256" key="2">
    <source>
        <dbReference type="ARBA" id="ARBA00012513"/>
    </source>
</evidence>
<keyword evidence="4" id="KW-0963">Cytoplasm</keyword>
<dbReference type="PROSITE" id="PS00108">
    <property type="entry name" value="PROTEIN_KINASE_ST"/>
    <property type="match status" value="1"/>
</dbReference>
<dbReference type="Gene3D" id="1.10.510.10">
    <property type="entry name" value="Transferase(Phosphotransferase) domain 1"/>
    <property type="match status" value="1"/>
</dbReference>
<dbReference type="InterPro" id="IPR011009">
    <property type="entry name" value="Kinase-like_dom_sf"/>
</dbReference>
<dbReference type="OrthoDB" id="346907at2759"/>
<dbReference type="Gene3D" id="1.20.58.80">
    <property type="entry name" value="Phosphotransferase system, lactose/cellobiose-type IIA subunit"/>
    <property type="match status" value="2"/>
</dbReference>
<protein>
    <recommendedName>
        <fullName evidence="3">Serine/threonine-protein kinase ULK3</fullName>
        <ecNumber evidence="2">2.7.11.1</ecNumber>
    </recommendedName>
    <alternativeName>
        <fullName evidence="10">Unc-51-like kinase 3</fullName>
    </alternativeName>
</protein>
<dbReference type="InterPro" id="IPR036181">
    <property type="entry name" value="MIT_dom_sf"/>
</dbReference>
<proteinExistence type="predicted"/>
<feature type="compositionally biased region" description="Polar residues" evidence="13">
    <location>
        <begin position="438"/>
        <end position="449"/>
    </location>
</feature>